<feature type="transmembrane region" description="Helical" evidence="1">
    <location>
        <begin position="24"/>
        <end position="41"/>
    </location>
</feature>
<keyword evidence="1" id="KW-0472">Membrane</keyword>
<name>A0ABT9N192_9ACTN</name>
<gene>
    <name evidence="2" type="ORF">J2S43_005974</name>
</gene>
<reference evidence="2 3" key="1">
    <citation type="submission" date="2023-07" db="EMBL/GenBank/DDBJ databases">
        <title>Sequencing the genomes of 1000 actinobacteria strains.</title>
        <authorList>
            <person name="Klenk H.-P."/>
        </authorList>
    </citation>
    <scope>NUCLEOTIDE SEQUENCE [LARGE SCALE GENOMIC DNA]</scope>
    <source>
        <strain evidence="2 3">DSM 44710</strain>
    </source>
</reference>
<evidence type="ECO:0000313" key="3">
    <source>
        <dbReference type="Proteomes" id="UP001240984"/>
    </source>
</evidence>
<sequence>MLLGLVSAALGFFSLLTSEPVGGLFAVAAVVCGVMVFVVQWRRTGWDG</sequence>
<evidence type="ECO:0000256" key="1">
    <source>
        <dbReference type="SAM" id="Phobius"/>
    </source>
</evidence>
<comment type="caution">
    <text evidence="2">The sequence shown here is derived from an EMBL/GenBank/DDBJ whole genome shotgun (WGS) entry which is preliminary data.</text>
</comment>
<dbReference type="Proteomes" id="UP001240984">
    <property type="component" value="Unassembled WGS sequence"/>
</dbReference>
<keyword evidence="1" id="KW-1133">Transmembrane helix</keyword>
<protein>
    <submittedName>
        <fullName evidence="2">ABC-type Mn2+/Zn2+ transport system permease subunit</fullName>
    </submittedName>
</protein>
<dbReference type="EMBL" id="JAUSRA010000001">
    <property type="protein sequence ID" value="MDP9797462.1"/>
    <property type="molecule type" value="Genomic_DNA"/>
</dbReference>
<keyword evidence="1" id="KW-0812">Transmembrane</keyword>
<organism evidence="2 3">
    <name type="scientific">Catenuloplanes nepalensis</name>
    <dbReference type="NCBI Taxonomy" id="587533"/>
    <lineage>
        <taxon>Bacteria</taxon>
        <taxon>Bacillati</taxon>
        <taxon>Actinomycetota</taxon>
        <taxon>Actinomycetes</taxon>
        <taxon>Micromonosporales</taxon>
        <taxon>Micromonosporaceae</taxon>
        <taxon>Catenuloplanes</taxon>
    </lineage>
</organism>
<evidence type="ECO:0000313" key="2">
    <source>
        <dbReference type="EMBL" id="MDP9797462.1"/>
    </source>
</evidence>
<keyword evidence="3" id="KW-1185">Reference proteome</keyword>
<proteinExistence type="predicted"/>
<accession>A0ABT9N192</accession>
<dbReference type="RefSeq" id="WP_306834829.1">
    <property type="nucleotide sequence ID" value="NZ_JAUSRA010000001.1"/>
</dbReference>